<keyword evidence="9" id="KW-0443">Lipid metabolism</keyword>
<keyword evidence="11" id="KW-0206">Cytoskeleton</keyword>
<dbReference type="NCBIfam" id="TIGR00369">
    <property type="entry name" value="unchar_dom_1"/>
    <property type="match status" value="1"/>
</dbReference>
<dbReference type="InterPro" id="IPR039298">
    <property type="entry name" value="ACOT13"/>
</dbReference>
<evidence type="ECO:0000256" key="14">
    <source>
        <dbReference type="ARBA" id="ARBA00058205"/>
    </source>
</evidence>
<name>A0AAN7U0Z9_9MYCE</name>
<dbReference type="GO" id="GO:0005634">
    <property type="term" value="C:nucleus"/>
    <property type="evidence" value="ECO:0007669"/>
    <property type="project" value="UniProtKB-SubCell"/>
</dbReference>
<dbReference type="GO" id="GO:0005819">
    <property type="term" value="C:spindle"/>
    <property type="evidence" value="ECO:0007669"/>
    <property type="project" value="UniProtKB-SubCell"/>
</dbReference>
<dbReference type="InterPro" id="IPR029069">
    <property type="entry name" value="HotDog_dom_sf"/>
</dbReference>
<evidence type="ECO:0000256" key="12">
    <source>
        <dbReference type="ARBA" id="ARBA00023242"/>
    </source>
</evidence>
<comment type="function">
    <text evidence="14">Catalyzes the hydrolysis of acyl-CoAs into free fatty acids and coenzyme A (CoASH), regulating their respective intracellular levels. Has acyl-CoA thioesterase activity towards medium (C12) and long-chain (C18) fatty acyl-CoA substrates. Can also hydrolyze 3-hydroxyphenylacetyl-CoA and 3,4-dihydroxyphenylacetyl-CoA (in vitro). May play a role in controlling adaptive thermogenesis.</text>
</comment>
<comment type="caution">
    <text evidence="20">The sequence shown here is derived from an EMBL/GenBank/DDBJ whole genome shotgun (WGS) entry which is preliminary data.</text>
</comment>
<gene>
    <name evidence="20" type="ORF">RB653_008690</name>
</gene>
<comment type="catalytic activity">
    <reaction evidence="13">
        <text>a fatty acyl-CoA + H2O = a fatty acid + CoA + H(+)</text>
        <dbReference type="Rhea" id="RHEA:16781"/>
        <dbReference type="ChEBI" id="CHEBI:15377"/>
        <dbReference type="ChEBI" id="CHEBI:15378"/>
        <dbReference type="ChEBI" id="CHEBI:28868"/>
        <dbReference type="ChEBI" id="CHEBI:57287"/>
        <dbReference type="ChEBI" id="CHEBI:77636"/>
    </reaction>
    <physiologicalReaction direction="left-to-right" evidence="13">
        <dbReference type="Rhea" id="RHEA:16782"/>
    </physiologicalReaction>
</comment>
<evidence type="ECO:0000256" key="11">
    <source>
        <dbReference type="ARBA" id="ARBA00023212"/>
    </source>
</evidence>
<evidence type="ECO:0000313" key="20">
    <source>
        <dbReference type="EMBL" id="KAK5579013.1"/>
    </source>
</evidence>
<keyword evidence="12" id="KW-0539">Nucleus</keyword>
<dbReference type="GO" id="GO:0047617">
    <property type="term" value="F:fatty acyl-CoA hydrolase activity"/>
    <property type="evidence" value="ECO:0007669"/>
    <property type="project" value="InterPro"/>
</dbReference>
<dbReference type="Proteomes" id="UP001344447">
    <property type="component" value="Unassembled WGS sequence"/>
</dbReference>
<accession>A0AAN7U0Z9</accession>
<dbReference type="InterPro" id="IPR006683">
    <property type="entry name" value="Thioestr_dom"/>
</dbReference>
<evidence type="ECO:0000256" key="9">
    <source>
        <dbReference type="ARBA" id="ARBA00023098"/>
    </source>
</evidence>
<evidence type="ECO:0000256" key="18">
    <source>
        <dbReference type="ARBA" id="ARBA00083956"/>
    </source>
</evidence>
<evidence type="ECO:0000256" key="2">
    <source>
        <dbReference type="ARBA" id="ARBA00004173"/>
    </source>
</evidence>
<keyword evidence="10" id="KW-0496">Mitochondrion</keyword>
<dbReference type="Pfam" id="PF03061">
    <property type="entry name" value="4HBT"/>
    <property type="match status" value="1"/>
</dbReference>
<keyword evidence="21" id="KW-1185">Reference proteome</keyword>
<dbReference type="AlphaFoldDB" id="A0AAN7U0Z9"/>
<dbReference type="GO" id="GO:0006629">
    <property type="term" value="P:lipid metabolic process"/>
    <property type="evidence" value="ECO:0007669"/>
    <property type="project" value="UniProtKB-KW"/>
</dbReference>
<evidence type="ECO:0000256" key="8">
    <source>
        <dbReference type="ARBA" id="ARBA00022990"/>
    </source>
</evidence>
<evidence type="ECO:0000256" key="7">
    <source>
        <dbReference type="ARBA" id="ARBA00022801"/>
    </source>
</evidence>
<dbReference type="InterPro" id="IPR003736">
    <property type="entry name" value="PAAI_dom"/>
</dbReference>
<evidence type="ECO:0000256" key="3">
    <source>
        <dbReference type="ARBA" id="ARBA00004186"/>
    </source>
</evidence>
<evidence type="ECO:0000256" key="5">
    <source>
        <dbReference type="ARBA" id="ARBA00008324"/>
    </source>
</evidence>
<evidence type="ECO:0000313" key="21">
    <source>
        <dbReference type="Proteomes" id="UP001344447"/>
    </source>
</evidence>
<keyword evidence="8" id="KW-0007">Acetylation</keyword>
<dbReference type="EMBL" id="JAVFKY010000003">
    <property type="protein sequence ID" value="KAK5579013.1"/>
    <property type="molecule type" value="Genomic_DNA"/>
</dbReference>
<evidence type="ECO:0000256" key="6">
    <source>
        <dbReference type="ARBA" id="ARBA00022490"/>
    </source>
</evidence>
<dbReference type="CDD" id="cd03443">
    <property type="entry name" value="PaaI_thioesterase"/>
    <property type="match status" value="1"/>
</dbReference>
<comment type="similarity">
    <text evidence="5">Belongs to the thioesterase PaaI family.</text>
</comment>
<evidence type="ECO:0000256" key="13">
    <source>
        <dbReference type="ARBA" id="ARBA00052976"/>
    </source>
</evidence>
<evidence type="ECO:0000256" key="1">
    <source>
        <dbReference type="ARBA" id="ARBA00004123"/>
    </source>
</evidence>
<evidence type="ECO:0000256" key="16">
    <source>
        <dbReference type="ARBA" id="ARBA00067273"/>
    </source>
</evidence>
<proteinExistence type="inferred from homology"/>
<evidence type="ECO:0000256" key="15">
    <source>
        <dbReference type="ARBA" id="ARBA00064709"/>
    </source>
</evidence>
<comment type="subunit">
    <text evidence="15">Homotetramer. Interacts with PCTP.</text>
</comment>
<evidence type="ECO:0000256" key="17">
    <source>
        <dbReference type="ARBA" id="ARBA00081533"/>
    </source>
</evidence>
<protein>
    <recommendedName>
        <fullName evidence="16">Acyl-coenzyme A thioesterase 13</fullName>
    </recommendedName>
    <alternativeName>
        <fullName evidence="17">Hotdog-fold thioesterase superfamily member 2</fullName>
    </alternativeName>
    <alternativeName>
        <fullName evidence="18">Thioesterase superfamily member 2</fullName>
    </alternativeName>
</protein>
<comment type="subcellular location">
    <subcellularLocation>
        <location evidence="3">Cytoplasm</location>
        <location evidence="3">Cytoskeleton</location>
        <location evidence="3">Spindle</location>
    </subcellularLocation>
    <subcellularLocation>
        <location evidence="4">Cytoplasm</location>
        <location evidence="4">Cytosol</location>
    </subcellularLocation>
    <subcellularLocation>
        <location evidence="2">Mitochondrion</location>
    </subcellularLocation>
    <subcellularLocation>
        <location evidence="1">Nucleus</location>
    </subcellularLocation>
</comment>
<feature type="domain" description="Thioesterase" evidence="19">
    <location>
        <begin position="63"/>
        <end position="137"/>
    </location>
</feature>
<keyword evidence="6" id="KW-0963">Cytoplasm</keyword>
<dbReference type="GO" id="GO:0005739">
    <property type="term" value="C:mitochondrion"/>
    <property type="evidence" value="ECO:0007669"/>
    <property type="project" value="UniProtKB-SubCell"/>
</dbReference>
<evidence type="ECO:0000256" key="4">
    <source>
        <dbReference type="ARBA" id="ARBA00004514"/>
    </source>
</evidence>
<keyword evidence="7" id="KW-0378">Hydrolase</keyword>
<dbReference type="GO" id="GO:0005829">
    <property type="term" value="C:cytosol"/>
    <property type="evidence" value="ECO:0007669"/>
    <property type="project" value="UniProtKB-SubCell"/>
</dbReference>
<reference evidence="20 21" key="1">
    <citation type="submission" date="2023-11" db="EMBL/GenBank/DDBJ databases">
        <title>Dfirmibasis_genome.</title>
        <authorList>
            <person name="Edelbroek B."/>
            <person name="Kjellin J."/>
            <person name="Jerlstrom-Hultqvist J."/>
            <person name="Soderbom F."/>
        </authorList>
    </citation>
    <scope>NUCLEOTIDE SEQUENCE [LARGE SCALE GENOMIC DNA]</scope>
    <source>
        <strain evidence="20 21">TNS-C-14</strain>
    </source>
</reference>
<sequence length="158" mass="17569">MSNMIIKAKNKELSEKLSLIIKRWSSIQQFDTQFLDICTCESYEKGRIVMSLVVEQKHCNGLGTLHGGSIATLIDVISTFAIISTNLDDINPGVSIELSTKYSTAAPQDRKIYIVSSMYKQGRNLAFTETTIYLDSEDSGIVVAKGSHTKFLPIKPKF</sequence>
<dbReference type="Gene3D" id="3.10.129.10">
    <property type="entry name" value="Hotdog Thioesterase"/>
    <property type="match status" value="1"/>
</dbReference>
<dbReference type="PANTHER" id="PTHR21660">
    <property type="entry name" value="THIOESTERASE SUPERFAMILY MEMBER-RELATED"/>
    <property type="match status" value="1"/>
</dbReference>
<dbReference type="FunFam" id="3.10.129.10:FF:000021">
    <property type="entry name" value="Acyl-coenzyme A thioesterase 13"/>
    <property type="match status" value="1"/>
</dbReference>
<evidence type="ECO:0000256" key="10">
    <source>
        <dbReference type="ARBA" id="ARBA00023128"/>
    </source>
</evidence>
<dbReference type="SUPFAM" id="SSF54637">
    <property type="entry name" value="Thioesterase/thiol ester dehydrase-isomerase"/>
    <property type="match status" value="1"/>
</dbReference>
<organism evidence="20 21">
    <name type="scientific">Dictyostelium firmibasis</name>
    <dbReference type="NCBI Taxonomy" id="79012"/>
    <lineage>
        <taxon>Eukaryota</taxon>
        <taxon>Amoebozoa</taxon>
        <taxon>Evosea</taxon>
        <taxon>Eumycetozoa</taxon>
        <taxon>Dictyostelia</taxon>
        <taxon>Dictyosteliales</taxon>
        <taxon>Dictyosteliaceae</taxon>
        <taxon>Dictyostelium</taxon>
    </lineage>
</organism>
<evidence type="ECO:0000259" key="19">
    <source>
        <dbReference type="Pfam" id="PF03061"/>
    </source>
</evidence>
<dbReference type="PANTHER" id="PTHR21660:SF1">
    <property type="entry name" value="ACYL-COENZYME A THIOESTERASE 13"/>
    <property type="match status" value="1"/>
</dbReference>